<keyword evidence="2" id="KW-0472">Membrane</keyword>
<proteinExistence type="predicted"/>
<evidence type="ECO:0000313" key="3">
    <source>
        <dbReference type="EMBL" id="SFD58570.1"/>
    </source>
</evidence>
<protein>
    <submittedName>
        <fullName evidence="3">Uncharacterized membrane-anchored protein</fullName>
    </submittedName>
</protein>
<sequence length="452" mass="49522">MDTATPHAPTRPASPPVHPAHQNLASLSHPLRVPLAAELHSRPFLRLDGQEAITHLAVWRGDQHALLAGLCAHFGVPAPVAGASHFFHDFGRFRLKWECHTEFASYTFTARLLDNATLAGAFGHVPLGHIPAAWLHGLDGRLMAAAHVVLVDGAVDASALPEVFERSLLAGSQVMQGAELWSDFAIQADGFSRFVIRDIGMRHLQAGRLVQRVLEIETYRMMALLGLPAARQVGAELDRIEAELAEVAGAMVALDSALVEKQEEQGGEQRLLERITRLAARMDKLALDNGYRFTASRAYFRLVQARIDELREQRIEGTPTVEEFMERRLAPAMNTCESTAARQEALGRRIAASNDLLRTRVGIVQEQQNRRILQSMNARAAQQLRLQMAVEGLSVAAISYYLVGLLGYAGKAGKALGLPLNPDLALGLLVPVVAVAVWLGQRRMHRKLGKAH</sequence>
<dbReference type="Proteomes" id="UP000198639">
    <property type="component" value="Unassembled WGS sequence"/>
</dbReference>
<evidence type="ECO:0000313" key="4">
    <source>
        <dbReference type="Proteomes" id="UP000198639"/>
    </source>
</evidence>
<reference evidence="4" key="1">
    <citation type="submission" date="2016-10" db="EMBL/GenBank/DDBJ databases">
        <authorList>
            <person name="Varghese N."/>
            <person name="Submissions S."/>
        </authorList>
    </citation>
    <scope>NUCLEOTIDE SEQUENCE [LARGE SCALE GENOMIC DNA]</scope>
    <source>
        <strain evidence="4">CGMCC 1.12041</strain>
    </source>
</reference>
<dbReference type="InterPro" id="IPR021830">
    <property type="entry name" value="DUF3422"/>
</dbReference>
<name>A0A1I1TSS9_9BURK</name>
<dbReference type="AlphaFoldDB" id="A0A1I1TSS9"/>
<dbReference type="OrthoDB" id="9767470at2"/>
<keyword evidence="2" id="KW-0812">Transmembrane</keyword>
<organism evidence="3 4">
    <name type="scientific">Massilia yuzhufengensis</name>
    <dbReference type="NCBI Taxonomy" id="1164594"/>
    <lineage>
        <taxon>Bacteria</taxon>
        <taxon>Pseudomonadati</taxon>
        <taxon>Pseudomonadota</taxon>
        <taxon>Betaproteobacteria</taxon>
        <taxon>Burkholderiales</taxon>
        <taxon>Oxalobacteraceae</taxon>
        <taxon>Telluria group</taxon>
        <taxon>Massilia</taxon>
    </lineage>
</organism>
<dbReference type="STRING" id="1164594.SAMN05216204_12926"/>
<gene>
    <name evidence="3" type="ORF">SAMN05216204_12926</name>
</gene>
<feature type="transmembrane region" description="Helical" evidence="2">
    <location>
        <begin position="389"/>
        <end position="409"/>
    </location>
</feature>
<dbReference type="Pfam" id="PF11902">
    <property type="entry name" value="DUF3422"/>
    <property type="match status" value="1"/>
</dbReference>
<feature type="region of interest" description="Disordered" evidence="1">
    <location>
        <begin position="1"/>
        <end position="22"/>
    </location>
</feature>
<evidence type="ECO:0000256" key="1">
    <source>
        <dbReference type="SAM" id="MobiDB-lite"/>
    </source>
</evidence>
<keyword evidence="4" id="KW-1185">Reference proteome</keyword>
<accession>A0A1I1TSS9</accession>
<keyword evidence="2" id="KW-1133">Transmembrane helix</keyword>
<dbReference type="EMBL" id="FOLD01000029">
    <property type="protein sequence ID" value="SFD58570.1"/>
    <property type="molecule type" value="Genomic_DNA"/>
</dbReference>
<feature type="transmembrane region" description="Helical" evidence="2">
    <location>
        <begin position="424"/>
        <end position="440"/>
    </location>
</feature>
<dbReference type="RefSeq" id="WP_091876334.1">
    <property type="nucleotide sequence ID" value="NZ_FOLD01000029.1"/>
</dbReference>
<evidence type="ECO:0000256" key="2">
    <source>
        <dbReference type="SAM" id="Phobius"/>
    </source>
</evidence>